<protein>
    <submittedName>
        <fullName evidence="1">Uncharacterized protein</fullName>
    </submittedName>
</protein>
<name>E4LA63_9FIRM</name>
<evidence type="ECO:0000313" key="2">
    <source>
        <dbReference type="Proteomes" id="UP000004594"/>
    </source>
</evidence>
<dbReference type="Proteomes" id="UP000004594">
    <property type="component" value="Unassembled WGS sequence"/>
</dbReference>
<dbReference type="RefSeq" id="WP_007555116.1">
    <property type="nucleotide sequence ID" value="NZ_AENT01000027.1"/>
</dbReference>
<gene>
    <name evidence="1" type="ORF">HMPREF9220_0630</name>
</gene>
<dbReference type="AlphaFoldDB" id="E4LA63"/>
<reference evidence="1 2" key="1">
    <citation type="submission" date="2010-11" db="EMBL/GenBank/DDBJ databases">
        <authorList>
            <person name="Durkin A.S."/>
            <person name="Madupu R."/>
            <person name="Torralba M."/>
            <person name="Gillis M."/>
            <person name="Methe B."/>
            <person name="Sutton G."/>
            <person name="Nelson K.E."/>
        </authorList>
    </citation>
    <scope>NUCLEOTIDE SEQUENCE [LARGE SCALE GENOMIC DNA]</scope>
    <source>
        <strain evidence="1 2">UPII 345-E</strain>
    </source>
</reference>
<sequence>MIVTSNIKNERLKAYIKDRHLQDGEKIDYKDYNDWRIKKYREFLKTVNIKQSIFSKDFIEFLRGEK</sequence>
<evidence type="ECO:0000313" key="1">
    <source>
        <dbReference type="EMBL" id="EFR42357.1"/>
    </source>
</evidence>
<dbReference type="EMBL" id="AENT01000027">
    <property type="protein sequence ID" value="EFR42357.1"/>
    <property type="molecule type" value="Genomic_DNA"/>
</dbReference>
<comment type="caution">
    <text evidence="1">The sequence shown here is derived from an EMBL/GenBank/DDBJ whole genome shotgun (WGS) entry which is preliminary data.</text>
</comment>
<proteinExistence type="predicted"/>
<organism evidence="1 2">
    <name type="scientific">Dialister micraerophilus UPII 345-E</name>
    <dbReference type="NCBI Taxonomy" id="910314"/>
    <lineage>
        <taxon>Bacteria</taxon>
        <taxon>Bacillati</taxon>
        <taxon>Bacillota</taxon>
        <taxon>Negativicutes</taxon>
        <taxon>Veillonellales</taxon>
        <taxon>Veillonellaceae</taxon>
        <taxon>Dialister</taxon>
    </lineage>
</organism>
<accession>E4LA63</accession>